<dbReference type="Proteomes" id="UP000053165">
    <property type="component" value="Unassembled WGS sequence"/>
</dbReference>
<sequence>MRLNYSIPRRMLSIEKLNYRRQCCSMASMTFTLTLFVLFTLSQSGLMRWLGGGKSNFWITCDFVSVIFAMLSLVCGMLLIFYIEREKRDINKKLEHARRLGKYRGGLKEKKGTLDKISDFIERNANKIDFLGTLGNTLLQLTALTFLFLNGVSLSSSVKVGDLGVTHFVDLFTNTAFFIAATLFAISHCIIHRNEKSFSKNLSSQTKLMCMMFAGNLLVWGGKIVCALESIGRITPIDLPNGGTLPLGWLARTVGIILCAVSMCMIMANTSRKCDELTRIVESGEHADEVVSRLSTHDVRSCFGYMEHGL</sequence>
<feature type="transmembrane region" description="Helical" evidence="1">
    <location>
        <begin position="247"/>
        <end position="268"/>
    </location>
</feature>
<comment type="caution">
    <text evidence="2">The sequence shown here is derived from an EMBL/GenBank/DDBJ whole genome shotgun (WGS) entry which is preliminary data.</text>
</comment>
<keyword evidence="1" id="KW-1133">Transmembrane helix</keyword>
<dbReference type="AlphaFoldDB" id="S6GB61"/>
<feature type="transmembrane region" description="Helical" evidence="1">
    <location>
        <begin position="212"/>
        <end position="235"/>
    </location>
</feature>
<proteinExistence type="predicted"/>
<keyword evidence="1" id="KW-0472">Membrane</keyword>
<feature type="transmembrane region" description="Helical" evidence="1">
    <location>
        <begin position="63"/>
        <end position="83"/>
    </location>
</feature>
<gene>
    <name evidence="2" type="ORF">CRT38_00030</name>
</gene>
<organism evidence="2 3">
    <name type="scientific">Anaplasma phagocytophilum str. CRT38</name>
    <dbReference type="NCBI Taxonomy" id="1269275"/>
    <lineage>
        <taxon>Bacteria</taxon>
        <taxon>Pseudomonadati</taxon>
        <taxon>Pseudomonadota</taxon>
        <taxon>Alphaproteobacteria</taxon>
        <taxon>Rickettsiales</taxon>
        <taxon>Anaplasmataceae</taxon>
        <taxon>Anaplasma</taxon>
        <taxon>phagocytophilum group</taxon>
    </lineage>
</organism>
<feature type="transmembrane region" description="Helical" evidence="1">
    <location>
        <begin position="171"/>
        <end position="191"/>
    </location>
</feature>
<evidence type="ECO:0000256" key="1">
    <source>
        <dbReference type="SAM" id="Phobius"/>
    </source>
</evidence>
<dbReference type="PATRIC" id="fig|1269275.4.peg.6"/>
<keyword evidence="1" id="KW-0812">Transmembrane</keyword>
<evidence type="ECO:0000313" key="3">
    <source>
        <dbReference type="Proteomes" id="UP000053165"/>
    </source>
</evidence>
<accession>S6GB61</accession>
<dbReference type="EMBL" id="APHI01000001">
    <property type="protein sequence ID" value="EOA62841.2"/>
    <property type="molecule type" value="Genomic_DNA"/>
</dbReference>
<feature type="transmembrane region" description="Helical" evidence="1">
    <location>
        <begin position="130"/>
        <end position="151"/>
    </location>
</feature>
<reference evidence="2 3" key="1">
    <citation type="submission" date="2013-03" db="EMBL/GenBank/DDBJ databases">
        <title>Genome sequence of Anaplasma phagocytophilum strain CRT38.</title>
        <authorList>
            <person name="Felsheim R.F."/>
            <person name="Kurtti T.J."/>
            <person name="Munderloh U.G."/>
        </authorList>
    </citation>
    <scope>NUCLEOTIDE SEQUENCE [LARGE SCALE GENOMIC DNA]</scope>
    <source>
        <strain evidence="2 3">CRT38</strain>
    </source>
</reference>
<name>S6GB61_ANAPH</name>
<protein>
    <submittedName>
        <fullName evidence="2">Uncharacterized protein</fullName>
    </submittedName>
</protein>
<evidence type="ECO:0000313" key="2">
    <source>
        <dbReference type="EMBL" id="EOA62841.2"/>
    </source>
</evidence>